<accession>A0A4P9C7X4</accession>
<name>A0A4P9C7X4_EUBML</name>
<evidence type="ECO:0008006" key="3">
    <source>
        <dbReference type="Google" id="ProtNLM"/>
    </source>
</evidence>
<evidence type="ECO:0000313" key="2">
    <source>
        <dbReference type="Proteomes" id="UP000218387"/>
    </source>
</evidence>
<protein>
    <recommendedName>
        <fullName evidence="3">PH domain-containing protein</fullName>
    </recommendedName>
</protein>
<dbReference type="EMBL" id="CP029487">
    <property type="protein sequence ID" value="QCT71553.1"/>
    <property type="molecule type" value="Genomic_DNA"/>
</dbReference>
<reference evidence="1 2" key="1">
    <citation type="submission" date="2018-05" db="EMBL/GenBank/DDBJ databases">
        <title>Genome comparison of Eubacterium sp.</title>
        <authorList>
            <person name="Feng Y."/>
            <person name="Sanchez-Andrea I."/>
            <person name="Stams A.J.M."/>
            <person name="De Vos W.M."/>
        </authorList>
    </citation>
    <scope>NUCLEOTIDE SEQUENCE [LARGE SCALE GENOMIC DNA]</scope>
    <source>
        <strain evidence="1 2">YI</strain>
    </source>
</reference>
<organism evidence="1 2">
    <name type="scientific">Eubacterium maltosivorans</name>
    <dbReference type="NCBI Taxonomy" id="2041044"/>
    <lineage>
        <taxon>Bacteria</taxon>
        <taxon>Bacillati</taxon>
        <taxon>Bacillota</taxon>
        <taxon>Clostridia</taxon>
        <taxon>Eubacteriales</taxon>
        <taxon>Eubacteriaceae</taxon>
        <taxon>Eubacterium</taxon>
    </lineage>
</organism>
<gene>
    <name evidence="1" type="ORF">CPZ25_009505</name>
</gene>
<sequence>MEALQKWIEAVEAVYEQIEATLCEQLEAFLSDGDVDLLPGPSAPPWIAKTKAAPMPLATKWVKASAERPP</sequence>
<dbReference type="AlphaFoldDB" id="A0A4P9C7X4"/>
<dbReference type="Proteomes" id="UP000218387">
    <property type="component" value="Chromosome"/>
</dbReference>
<proteinExistence type="predicted"/>
<evidence type="ECO:0000313" key="1">
    <source>
        <dbReference type="EMBL" id="QCT71553.1"/>
    </source>
</evidence>
<dbReference type="KEGG" id="emt:CPZ25_009505"/>
<keyword evidence="2" id="KW-1185">Reference proteome</keyword>